<gene>
    <name evidence="1" type="ORF">DPEC_G00299800</name>
</gene>
<organism evidence="1 2">
    <name type="scientific">Dallia pectoralis</name>
    <name type="common">Alaska blackfish</name>
    <dbReference type="NCBI Taxonomy" id="75939"/>
    <lineage>
        <taxon>Eukaryota</taxon>
        <taxon>Metazoa</taxon>
        <taxon>Chordata</taxon>
        <taxon>Craniata</taxon>
        <taxon>Vertebrata</taxon>
        <taxon>Euteleostomi</taxon>
        <taxon>Actinopterygii</taxon>
        <taxon>Neopterygii</taxon>
        <taxon>Teleostei</taxon>
        <taxon>Protacanthopterygii</taxon>
        <taxon>Esociformes</taxon>
        <taxon>Umbridae</taxon>
        <taxon>Dallia</taxon>
    </lineage>
</organism>
<dbReference type="EMBL" id="CM055755">
    <property type="protein sequence ID" value="KAJ7990389.1"/>
    <property type="molecule type" value="Genomic_DNA"/>
</dbReference>
<evidence type="ECO:0000313" key="2">
    <source>
        <dbReference type="Proteomes" id="UP001157502"/>
    </source>
</evidence>
<keyword evidence="2" id="KW-1185">Reference proteome</keyword>
<name>A0ACC2FGB3_DALPE</name>
<proteinExistence type="predicted"/>
<dbReference type="Proteomes" id="UP001157502">
    <property type="component" value="Chromosome 28"/>
</dbReference>
<comment type="caution">
    <text evidence="1">The sequence shown here is derived from an EMBL/GenBank/DDBJ whole genome shotgun (WGS) entry which is preliminary data.</text>
</comment>
<protein>
    <submittedName>
        <fullName evidence="1">Uncharacterized protein</fullName>
    </submittedName>
</protein>
<accession>A0ACC2FGB3</accession>
<sequence length="118" mass="12602">MIERTFASPGEPMAAAKTERHKEPGGDVYCILEEGGLQVKGGNPSSESGPGCSPQSNNVPGDTSLQTRITAQTHDSFGSLVRAQHLGNPFFLGAEMQQRTPGRAKRASRLFKLPPVLL</sequence>
<evidence type="ECO:0000313" key="1">
    <source>
        <dbReference type="EMBL" id="KAJ7990389.1"/>
    </source>
</evidence>
<reference evidence="1" key="1">
    <citation type="submission" date="2021-05" db="EMBL/GenBank/DDBJ databases">
        <authorList>
            <person name="Pan Q."/>
            <person name="Jouanno E."/>
            <person name="Zahm M."/>
            <person name="Klopp C."/>
            <person name="Cabau C."/>
            <person name="Louis A."/>
            <person name="Berthelot C."/>
            <person name="Parey E."/>
            <person name="Roest Crollius H."/>
            <person name="Montfort J."/>
            <person name="Robinson-Rechavi M."/>
            <person name="Bouchez O."/>
            <person name="Lampietro C."/>
            <person name="Lopez Roques C."/>
            <person name="Donnadieu C."/>
            <person name="Postlethwait J."/>
            <person name="Bobe J."/>
            <person name="Dillon D."/>
            <person name="Chandos A."/>
            <person name="von Hippel F."/>
            <person name="Guiguen Y."/>
        </authorList>
    </citation>
    <scope>NUCLEOTIDE SEQUENCE</scope>
    <source>
        <strain evidence="1">YG-Jan2019</strain>
    </source>
</reference>